<proteinExistence type="predicted"/>
<dbReference type="Proteomes" id="UP000809273">
    <property type="component" value="Unassembled WGS sequence"/>
</dbReference>
<evidence type="ECO:0000313" key="2">
    <source>
        <dbReference type="Proteomes" id="UP000809273"/>
    </source>
</evidence>
<name>A0A9D8PPN6_9DELT</name>
<gene>
    <name evidence="1" type="ORF">JW984_14700</name>
</gene>
<organism evidence="1 2">
    <name type="scientific">Candidatus Zymogenus saltonus</name>
    <dbReference type="NCBI Taxonomy" id="2844893"/>
    <lineage>
        <taxon>Bacteria</taxon>
        <taxon>Deltaproteobacteria</taxon>
        <taxon>Candidatus Zymogenia</taxon>
        <taxon>Candidatus Zymogeniales</taxon>
        <taxon>Candidatus Zymogenaceae</taxon>
        <taxon>Candidatus Zymogenus</taxon>
    </lineage>
</organism>
<accession>A0A9D8PPN6</accession>
<protein>
    <submittedName>
        <fullName evidence="1">Uncharacterized protein</fullName>
    </submittedName>
</protein>
<dbReference type="EMBL" id="JAFGIX010000080">
    <property type="protein sequence ID" value="MBN1574444.1"/>
    <property type="molecule type" value="Genomic_DNA"/>
</dbReference>
<sequence length="121" mass="13752">MTEIAEYVQVPGARVVLQYGKRTQVLIPSSALKGGGSSTIPAAIILMIVEWIWEYLTSTVDLKQDRILEGIDILKTYMEKAPGFVKKEDINKEWDTEVNSRIKDAGLLAMDTYMRTMDLYY</sequence>
<reference evidence="1" key="2">
    <citation type="submission" date="2021-01" db="EMBL/GenBank/DDBJ databases">
        <authorList>
            <person name="Hahn C.R."/>
            <person name="Youssef N.H."/>
            <person name="Elshahed M."/>
        </authorList>
    </citation>
    <scope>NUCLEOTIDE SEQUENCE</scope>
    <source>
        <strain evidence="1">Zod_Metabat.24</strain>
    </source>
</reference>
<reference evidence="1" key="1">
    <citation type="journal article" date="2021" name="Environ. Microbiol.">
        <title>Genomic characterization of three novel Desulfobacterota classes expand the metabolic and phylogenetic diversity of the phylum.</title>
        <authorList>
            <person name="Murphy C.L."/>
            <person name="Biggerstaff J."/>
            <person name="Eichhorn A."/>
            <person name="Ewing E."/>
            <person name="Shahan R."/>
            <person name="Soriano D."/>
            <person name="Stewart S."/>
            <person name="VanMol K."/>
            <person name="Walker R."/>
            <person name="Walters P."/>
            <person name="Elshahed M.S."/>
            <person name="Youssef N.H."/>
        </authorList>
    </citation>
    <scope>NUCLEOTIDE SEQUENCE</scope>
    <source>
        <strain evidence="1">Zod_Metabat.24</strain>
    </source>
</reference>
<comment type="caution">
    <text evidence="1">The sequence shown here is derived from an EMBL/GenBank/DDBJ whole genome shotgun (WGS) entry which is preliminary data.</text>
</comment>
<dbReference type="AlphaFoldDB" id="A0A9D8PPN6"/>
<evidence type="ECO:0000313" key="1">
    <source>
        <dbReference type="EMBL" id="MBN1574444.1"/>
    </source>
</evidence>